<feature type="transmembrane region" description="Helical" evidence="1">
    <location>
        <begin position="78"/>
        <end position="100"/>
    </location>
</feature>
<keyword evidence="1" id="KW-0472">Membrane</keyword>
<proteinExistence type="predicted"/>
<feature type="transmembrane region" description="Helical" evidence="1">
    <location>
        <begin position="51"/>
        <end position="72"/>
    </location>
</feature>
<reference evidence="2" key="1">
    <citation type="submission" date="2016-03" db="EMBL/GenBank/DDBJ databases">
        <title>The evolution of Pseudomonas syringae pv. actinidiae in New Zealand.</title>
        <authorList>
            <person name="Taiaroa G."/>
            <person name="Poulter R.T.M."/>
            <person name="Lamont I."/>
            <person name="Stockwell P."/>
            <person name="Butler M.I."/>
        </authorList>
    </citation>
    <scope>NUCLEOTIDE SEQUENCE</scope>
    <source>
        <strain evidence="2">RT811</strain>
        <plasmid evidence="2">pPU_RT811</plasmid>
    </source>
</reference>
<dbReference type="RefSeq" id="WP_172687427.1">
    <property type="nucleotide sequence ID" value="NZ_KX009063.1"/>
</dbReference>
<organism evidence="2">
    <name type="scientific">Pseudomonas syringae pv. actinidiae</name>
    <dbReference type="NCBI Taxonomy" id="103796"/>
    <lineage>
        <taxon>Bacteria</taxon>
        <taxon>Pseudomonadati</taxon>
        <taxon>Pseudomonadota</taxon>
        <taxon>Gammaproteobacteria</taxon>
        <taxon>Pseudomonadales</taxon>
        <taxon>Pseudomonadaceae</taxon>
        <taxon>Pseudomonas</taxon>
        <taxon>Pseudomonas syringae</taxon>
    </lineage>
</organism>
<dbReference type="AlphaFoldDB" id="A0A2P0QFR8"/>
<dbReference type="EMBL" id="KX009063">
    <property type="protein sequence ID" value="ARO45241.1"/>
    <property type="molecule type" value="Genomic_DNA"/>
</dbReference>
<feature type="transmembrane region" description="Helical" evidence="1">
    <location>
        <begin position="25"/>
        <end position="44"/>
    </location>
</feature>
<protein>
    <submittedName>
        <fullName evidence="2">Uncharacterized protein</fullName>
    </submittedName>
</protein>
<keyword evidence="1" id="KW-0812">Transmembrane</keyword>
<geneLocation type="plasmid" evidence="2">
    <name>pPU_RT811</name>
</geneLocation>
<sequence length="103" mass="11552">MKQPHESRSDQDTPEDWGSRNVKCFQYIALAFMFILTPILIGMLDQPIPGWMLWLSPFSAAFAFLMAGFTRSELVPEAVYLALACYAIAACSVLVGMYTIMFS</sequence>
<keyword evidence="1" id="KW-1133">Transmembrane helix</keyword>
<evidence type="ECO:0000313" key="2">
    <source>
        <dbReference type="EMBL" id="ARO45241.1"/>
    </source>
</evidence>
<evidence type="ECO:0000256" key="1">
    <source>
        <dbReference type="SAM" id="Phobius"/>
    </source>
</evidence>
<accession>A0A2P0QFR8</accession>
<name>A0A2P0QFR8_PSESF</name>
<keyword evidence="2" id="KW-0614">Plasmid</keyword>